<dbReference type="Gene3D" id="6.10.140.2170">
    <property type="match status" value="1"/>
</dbReference>
<dbReference type="eggNOG" id="COG0433">
    <property type="taxonomic scope" value="Bacteria"/>
</dbReference>
<dbReference type="STRING" id="176090.SSIN_1165"/>
<proteinExistence type="predicted"/>
<dbReference type="Gene3D" id="1.10.8.730">
    <property type="match status" value="1"/>
</dbReference>
<accession>A0A0A0DGP6</accession>
<reference evidence="1 2" key="1">
    <citation type="submission" date="2014-06" db="EMBL/GenBank/DDBJ databases">
        <authorList>
            <person name="Teng J.L."/>
            <person name="Huang Y."/>
            <person name="Tse H."/>
            <person name="Lau S.K."/>
            <person name="Woo P.C."/>
        </authorList>
    </citation>
    <scope>NUCLEOTIDE SEQUENCE [LARGE SCALE GENOMIC DNA]</scope>
    <source>
        <strain evidence="1 2">HKU4</strain>
    </source>
</reference>
<dbReference type="EMBL" id="JPEN01000068">
    <property type="protein sequence ID" value="KGM37023.1"/>
    <property type="molecule type" value="Genomic_DNA"/>
</dbReference>
<dbReference type="Proteomes" id="UP000030019">
    <property type="component" value="Unassembled WGS sequence"/>
</dbReference>
<evidence type="ECO:0000313" key="1">
    <source>
        <dbReference type="EMBL" id="KGM37023.1"/>
    </source>
</evidence>
<protein>
    <submittedName>
        <fullName evidence="1">Putative ATPase TraE</fullName>
    </submittedName>
</protein>
<name>A0A0A0DGP6_9STRE</name>
<organism evidence="1 2">
    <name type="scientific">Streptococcus sinensis</name>
    <dbReference type="NCBI Taxonomy" id="176090"/>
    <lineage>
        <taxon>Bacteria</taxon>
        <taxon>Bacillati</taxon>
        <taxon>Bacillota</taxon>
        <taxon>Bacilli</taxon>
        <taxon>Lactobacillales</taxon>
        <taxon>Streptococcaceae</taxon>
        <taxon>Streptococcus</taxon>
    </lineage>
</organism>
<dbReference type="RefSeq" id="WP_037616726.1">
    <property type="nucleotide sequence ID" value="NZ_JPEN01000068.1"/>
</dbReference>
<dbReference type="AlphaFoldDB" id="A0A0A0DGP6"/>
<sequence>MPELSKRRQRQLKAQGYDLAFLSRIQPQGNIDFKKDDRSWMSGDGYHTALHFYEYPSEDLDRFWLSDLMLIPGTRSFLSLYRANNKELKQEIKDSIEEKSTRITSNSKIVDNQQELDEIKDLTQLDRDIKKKNIAMLGMYVRNYSSASTKEALFKKVEDIKDKTSNFKSTILSGELDFEYHAPFIPAQYQIDLPNHRRGIPIRAHDLAGGYFFNHTKLEDQRGVYLGWTPTKGAVNFNFLERDERRTRSFMILSGNPKMGQRSFLLKHTDGLYAKGNYIRNFDANGTFLDQTRQQHGLILDLSGEANRINMFQVFPTVTNEEGTAIDKKKSYNLHIQKLKSIFKLLNSEATGDDLTTFGDMLNEFYIEEGLWARNPKLNPEKLKATDLVNEEYPILSDFILFADDYKRSLMMQSNPDEIEIKSVNRIYKTFNELLTTNEEMFEGTTEFQDISSEQVVTFDFSGLKGTPHLLNAQIFSVLSLVSADIVNNGKRCKQLLKATPNLTEMDMEHYIVNISEAQTLINPKYESSVELLADMIDSMGENFAGVVLSVNSLRGILFEAGAGNHKDPYVTSVQRIFGLMQYRVFAQTDETSIPLLANALAGSMNQSELETLPRLIKGQLFMNIAGVGNLVFNQQLLTPEVQRYGGIQ</sequence>
<dbReference type="PATRIC" id="fig|176090.4.peg.1130"/>
<keyword evidence="2" id="KW-1185">Reference proteome</keyword>
<comment type="caution">
    <text evidence="1">The sequence shown here is derived from an EMBL/GenBank/DDBJ whole genome shotgun (WGS) entry which is preliminary data.</text>
</comment>
<evidence type="ECO:0000313" key="2">
    <source>
        <dbReference type="Proteomes" id="UP000030019"/>
    </source>
</evidence>
<gene>
    <name evidence="1" type="ORF">SSIN_1165</name>
</gene>